<protein>
    <submittedName>
        <fullName evidence="2">Uncharacterized protein</fullName>
    </submittedName>
</protein>
<evidence type="ECO:0000313" key="2">
    <source>
        <dbReference type="EMBL" id="KAK7948922.1"/>
    </source>
</evidence>
<sequence>MSSTGGSPLDTKFLRFLMLLRHLQDPDWTDETGYRPKVYTIDTEFSILRGLVTEISFWDFLDNKMALELDLQKIRDLVWSTGKADTLLPPSSCITLITIFRQCLPRMPMSLGLMYSSAFPDDDMAMGQHSSNIDVELTSKMTKILLESVKSPETRDLKQLGAWANEPLIINAPSLLVLPGQQSYRQWLACWEKEQGALAEQLMSNLSENLSGPLEQLKPAKKRYKARQKKDQVPPGATNMSRLRSSEPIQPGTVITSKRGEHASVNKDARDGNKCISDSGSTQQTSDPWSLVDQTSQLLSYSAIAAAYEEEKRQWDITARRDLQEKRTAVPELDATYRKRRSDMEHDNRRDNRIQKKADPGMGIY</sequence>
<feature type="compositionally biased region" description="Basic and acidic residues" evidence="1">
    <location>
        <begin position="342"/>
        <end position="359"/>
    </location>
</feature>
<organism evidence="2 3">
    <name type="scientific">Apiospora aurea</name>
    <dbReference type="NCBI Taxonomy" id="335848"/>
    <lineage>
        <taxon>Eukaryota</taxon>
        <taxon>Fungi</taxon>
        <taxon>Dikarya</taxon>
        <taxon>Ascomycota</taxon>
        <taxon>Pezizomycotina</taxon>
        <taxon>Sordariomycetes</taxon>
        <taxon>Xylariomycetidae</taxon>
        <taxon>Amphisphaeriales</taxon>
        <taxon>Apiosporaceae</taxon>
        <taxon>Apiospora</taxon>
    </lineage>
</organism>
<accession>A0ABR1Q8R7</accession>
<evidence type="ECO:0000313" key="3">
    <source>
        <dbReference type="Proteomes" id="UP001391051"/>
    </source>
</evidence>
<name>A0ABR1Q8R7_9PEZI</name>
<proteinExistence type="predicted"/>
<feature type="compositionally biased region" description="Basic and acidic residues" evidence="1">
    <location>
        <begin position="260"/>
        <end position="273"/>
    </location>
</feature>
<comment type="caution">
    <text evidence="2">The sequence shown here is derived from an EMBL/GenBank/DDBJ whole genome shotgun (WGS) entry which is preliminary data.</text>
</comment>
<dbReference type="Proteomes" id="UP001391051">
    <property type="component" value="Unassembled WGS sequence"/>
</dbReference>
<gene>
    <name evidence="2" type="ORF">PG986_009808</name>
</gene>
<reference evidence="2 3" key="1">
    <citation type="submission" date="2023-01" db="EMBL/GenBank/DDBJ databases">
        <title>Analysis of 21 Apiospora genomes using comparative genomics revels a genus with tremendous synthesis potential of carbohydrate active enzymes and secondary metabolites.</title>
        <authorList>
            <person name="Sorensen T."/>
        </authorList>
    </citation>
    <scope>NUCLEOTIDE SEQUENCE [LARGE SCALE GENOMIC DNA]</scope>
    <source>
        <strain evidence="2 3">CBS 24483</strain>
    </source>
</reference>
<keyword evidence="3" id="KW-1185">Reference proteome</keyword>
<feature type="compositionally biased region" description="Polar residues" evidence="1">
    <location>
        <begin position="276"/>
        <end position="289"/>
    </location>
</feature>
<dbReference type="GeneID" id="92079092"/>
<feature type="region of interest" description="Disordered" evidence="1">
    <location>
        <begin position="340"/>
        <end position="365"/>
    </location>
</feature>
<feature type="region of interest" description="Disordered" evidence="1">
    <location>
        <begin position="260"/>
        <end position="289"/>
    </location>
</feature>
<dbReference type="EMBL" id="JAQQWE010000006">
    <property type="protein sequence ID" value="KAK7948922.1"/>
    <property type="molecule type" value="Genomic_DNA"/>
</dbReference>
<dbReference type="RefSeq" id="XP_066698428.1">
    <property type="nucleotide sequence ID" value="XM_066846030.1"/>
</dbReference>
<feature type="region of interest" description="Disordered" evidence="1">
    <location>
        <begin position="225"/>
        <end position="244"/>
    </location>
</feature>
<evidence type="ECO:0000256" key="1">
    <source>
        <dbReference type="SAM" id="MobiDB-lite"/>
    </source>
</evidence>